<proteinExistence type="predicted"/>
<evidence type="ECO:0000256" key="1">
    <source>
        <dbReference type="SAM" id="MobiDB-lite"/>
    </source>
</evidence>
<reference evidence="2" key="2">
    <citation type="submission" date="2020-09" db="EMBL/GenBank/DDBJ databases">
        <authorList>
            <person name="Sun Q."/>
            <person name="Ohkuma M."/>
        </authorList>
    </citation>
    <scope>NUCLEOTIDE SEQUENCE</scope>
    <source>
        <strain evidence="2">JCM 4784</strain>
    </source>
</reference>
<feature type="region of interest" description="Disordered" evidence="1">
    <location>
        <begin position="1"/>
        <end position="41"/>
    </location>
</feature>
<dbReference type="AlphaFoldDB" id="A0A918ZZZ9"/>
<gene>
    <name evidence="2" type="ORF">GCM10018785_54090</name>
</gene>
<reference evidence="2" key="1">
    <citation type="journal article" date="2014" name="Int. J. Syst. Evol. Microbiol.">
        <title>Complete genome sequence of Corynebacterium casei LMG S-19264T (=DSM 44701T), isolated from a smear-ripened cheese.</title>
        <authorList>
            <consortium name="US DOE Joint Genome Institute (JGI-PGF)"/>
            <person name="Walter F."/>
            <person name="Albersmeier A."/>
            <person name="Kalinowski J."/>
            <person name="Ruckert C."/>
        </authorList>
    </citation>
    <scope>NUCLEOTIDE SEQUENCE</scope>
    <source>
        <strain evidence="2">JCM 4784</strain>
    </source>
</reference>
<comment type="caution">
    <text evidence="2">The sequence shown here is derived from an EMBL/GenBank/DDBJ whole genome shotgun (WGS) entry which is preliminary data.</text>
</comment>
<dbReference type="Proteomes" id="UP000608024">
    <property type="component" value="Unassembled WGS sequence"/>
</dbReference>
<protein>
    <submittedName>
        <fullName evidence="2">Uncharacterized protein</fullName>
    </submittedName>
</protein>
<sequence length="69" mass="7581">MLGVRRSPLRSPSGAGTRHPARACEGRARPHRVRAPARRCQPRASARFTRFAPAESPSVFHSFAELADT</sequence>
<accession>A0A918ZZZ9</accession>
<name>A0A918ZZZ9_9ACTN</name>
<evidence type="ECO:0000313" key="3">
    <source>
        <dbReference type="Proteomes" id="UP000608024"/>
    </source>
</evidence>
<dbReference type="EMBL" id="BNBT01000106">
    <property type="protein sequence ID" value="GHE79171.1"/>
    <property type="molecule type" value="Genomic_DNA"/>
</dbReference>
<feature type="compositionally biased region" description="Basic residues" evidence="1">
    <location>
        <begin position="29"/>
        <end position="41"/>
    </location>
</feature>
<evidence type="ECO:0000313" key="2">
    <source>
        <dbReference type="EMBL" id="GHE79171.1"/>
    </source>
</evidence>
<organism evidence="2 3">
    <name type="scientific">Streptomyces longispororuber</name>
    <dbReference type="NCBI Taxonomy" id="68230"/>
    <lineage>
        <taxon>Bacteria</taxon>
        <taxon>Bacillati</taxon>
        <taxon>Actinomycetota</taxon>
        <taxon>Actinomycetes</taxon>
        <taxon>Kitasatosporales</taxon>
        <taxon>Streptomycetaceae</taxon>
        <taxon>Streptomyces</taxon>
    </lineage>
</organism>
<keyword evidence="3" id="KW-1185">Reference proteome</keyword>